<comment type="caution">
    <text evidence="2">The sequence shown here is derived from an EMBL/GenBank/DDBJ whole genome shotgun (WGS) entry which is preliminary data.</text>
</comment>
<sequence length="124" mass="13458">MASSASVEPSHAVHPRQVPFLRAARRAVVDRWQGLPPAWRAPRTLYSLGFVLALCLLLAFHQVLTQAVQRAEARQVASANRAGAMTRCTALPDVELRQPCQARALAGIVPAEPPLVSERMAQAD</sequence>
<proteinExistence type="predicted"/>
<keyword evidence="1" id="KW-0472">Membrane</keyword>
<organism evidence="2 3">
    <name type="scientific">Caldimonas mangrovi</name>
    <dbReference type="NCBI Taxonomy" id="2944811"/>
    <lineage>
        <taxon>Bacteria</taxon>
        <taxon>Pseudomonadati</taxon>
        <taxon>Pseudomonadota</taxon>
        <taxon>Betaproteobacteria</taxon>
        <taxon>Burkholderiales</taxon>
        <taxon>Sphaerotilaceae</taxon>
        <taxon>Caldimonas</taxon>
    </lineage>
</organism>
<keyword evidence="1" id="KW-0812">Transmembrane</keyword>
<gene>
    <name evidence="2" type="ORF">M8A51_02830</name>
</gene>
<keyword evidence="1" id="KW-1133">Transmembrane helix</keyword>
<accession>A0ABT0YIA8</accession>
<evidence type="ECO:0000256" key="1">
    <source>
        <dbReference type="SAM" id="Phobius"/>
    </source>
</evidence>
<evidence type="ECO:0000313" key="3">
    <source>
        <dbReference type="Proteomes" id="UP001165541"/>
    </source>
</evidence>
<reference evidence="2" key="1">
    <citation type="submission" date="2022-05" db="EMBL/GenBank/DDBJ databases">
        <title>Schlegelella sp. nov., isolated from mangrove soil.</title>
        <authorList>
            <person name="Liu Y."/>
            <person name="Ge X."/>
            <person name="Liu W."/>
        </authorList>
    </citation>
    <scope>NUCLEOTIDE SEQUENCE</scope>
    <source>
        <strain evidence="2">S2-27</strain>
    </source>
</reference>
<dbReference type="EMBL" id="JAMKFE010000002">
    <property type="protein sequence ID" value="MCM5678462.1"/>
    <property type="molecule type" value="Genomic_DNA"/>
</dbReference>
<keyword evidence="3" id="KW-1185">Reference proteome</keyword>
<evidence type="ECO:0000313" key="2">
    <source>
        <dbReference type="EMBL" id="MCM5678462.1"/>
    </source>
</evidence>
<feature type="transmembrane region" description="Helical" evidence="1">
    <location>
        <begin position="45"/>
        <end position="64"/>
    </location>
</feature>
<dbReference type="Proteomes" id="UP001165541">
    <property type="component" value="Unassembled WGS sequence"/>
</dbReference>
<dbReference type="RefSeq" id="WP_251776614.1">
    <property type="nucleotide sequence ID" value="NZ_JAMKFE010000002.1"/>
</dbReference>
<name>A0ABT0YIA8_9BURK</name>
<protein>
    <submittedName>
        <fullName evidence="2">Uncharacterized protein</fullName>
    </submittedName>
</protein>